<accession>A0A1F6SWB7</accession>
<dbReference type="EMBL" id="MFSR01000096">
    <property type="protein sequence ID" value="OGI37237.1"/>
    <property type="molecule type" value="Genomic_DNA"/>
</dbReference>
<feature type="signal peptide" evidence="2">
    <location>
        <begin position="1"/>
        <end position="17"/>
    </location>
</feature>
<keyword evidence="2" id="KW-0732">Signal</keyword>
<evidence type="ECO:0000313" key="3">
    <source>
        <dbReference type="EMBL" id="OGI37237.1"/>
    </source>
</evidence>
<evidence type="ECO:0000313" key="4">
    <source>
        <dbReference type="Proteomes" id="UP000179334"/>
    </source>
</evidence>
<comment type="caution">
    <text evidence="3">The sequence shown here is derived from an EMBL/GenBank/DDBJ whole genome shotgun (WGS) entry which is preliminary data.</text>
</comment>
<reference evidence="3 4" key="1">
    <citation type="journal article" date="2016" name="Nat. Commun.">
        <title>Thousands of microbial genomes shed light on interconnected biogeochemical processes in an aquifer system.</title>
        <authorList>
            <person name="Anantharaman K."/>
            <person name="Brown C.T."/>
            <person name="Hug L.A."/>
            <person name="Sharon I."/>
            <person name="Castelle C.J."/>
            <person name="Probst A.J."/>
            <person name="Thomas B.C."/>
            <person name="Singh A."/>
            <person name="Wilkins M.J."/>
            <person name="Karaoz U."/>
            <person name="Brodie E.L."/>
            <person name="Williams K.H."/>
            <person name="Hubbard S.S."/>
            <person name="Banfield J.F."/>
        </authorList>
    </citation>
    <scope>NUCLEOTIDE SEQUENCE [LARGE SCALE GENOMIC DNA]</scope>
</reference>
<proteinExistence type="predicted"/>
<feature type="chain" id="PRO_5009225401" evidence="2">
    <location>
        <begin position="18"/>
        <end position="147"/>
    </location>
</feature>
<sequence>MPRFLFAFLLFIPPAFAAPNLPEAPAPKAPVDRGSPATAPKPSAAKASPAAAAGMTMTVSAEQWARPRSAATIARLPELPGFIAAFDREPGARVIVRYAGGDEGSLWAEELRSWLVALGIPSAHIELRPDLPQADKLLLELRRQPPR</sequence>
<dbReference type="Proteomes" id="UP000179334">
    <property type="component" value="Unassembled WGS sequence"/>
</dbReference>
<protein>
    <submittedName>
        <fullName evidence="3">Uncharacterized protein</fullName>
    </submittedName>
</protein>
<feature type="region of interest" description="Disordered" evidence="1">
    <location>
        <begin position="26"/>
        <end position="52"/>
    </location>
</feature>
<gene>
    <name evidence="3" type="ORF">A2V91_06980</name>
</gene>
<dbReference type="AlphaFoldDB" id="A0A1F6SWB7"/>
<feature type="compositionally biased region" description="Low complexity" evidence="1">
    <location>
        <begin position="35"/>
        <end position="52"/>
    </location>
</feature>
<evidence type="ECO:0000256" key="2">
    <source>
        <dbReference type="SAM" id="SignalP"/>
    </source>
</evidence>
<evidence type="ECO:0000256" key="1">
    <source>
        <dbReference type="SAM" id="MobiDB-lite"/>
    </source>
</evidence>
<organism evidence="3 4">
    <name type="scientific">Candidatus Muproteobacteria bacterium RBG_16_64_10</name>
    <dbReference type="NCBI Taxonomy" id="1817757"/>
    <lineage>
        <taxon>Bacteria</taxon>
        <taxon>Pseudomonadati</taxon>
        <taxon>Pseudomonadota</taxon>
        <taxon>Candidatus Muproteobacteria</taxon>
    </lineage>
</organism>
<name>A0A1F6SWB7_9PROT</name>